<keyword evidence="1" id="KW-1133">Transmembrane helix</keyword>
<keyword evidence="1" id="KW-0472">Membrane</keyword>
<reference evidence="2 3" key="1">
    <citation type="submission" date="2020-08" db="EMBL/GenBank/DDBJ databases">
        <title>Genomic Encyclopedia of Type Strains, Phase IV (KMG-IV): sequencing the most valuable type-strain genomes for metagenomic binning, comparative biology and taxonomic classification.</title>
        <authorList>
            <person name="Goeker M."/>
        </authorList>
    </citation>
    <scope>NUCLEOTIDE SEQUENCE [LARGE SCALE GENOMIC DNA]</scope>
    <source>
        <strain evidence="2 3">DSM 26718</strain>
    </source>
</reference>
<dbReference type="Proteomes" id="UP000532746">
    <property type="component" value="Unassembled WGS sequence"/>
</dbReference>
<gene>
    <name evidence="2" type="ORF">HNQ93_001785</name>
</gene>
<dbReference type="EMBL" id="JACHGG010000002">
    <property type="protein sequence ID" value="MBB6058939.1"/>
    <property type="molecule type" value="Genomic_DNA"/>
</dbReference>
<sequence length="169" mass="18685">MHSIVYSYWGLVHLLAALASLVLGTTVLVRPKSGQLHKRLGYGYVGALVLMLVTCFGIYRQFHGFGIFHAAAILSALTLVAGMVPVLRRRPMRSWRQLHAGFMYGSVLELYVALVAEVLVRVPGLLFWEVAALSTATVALPGVAWLVRAWPRWQGREVPAAVRVVEHKV</sequence>
<feature type="transmembrane region" description="Helical" evidence="1">
    <location>
        <begin position="126"/>
        <end position="147"/>
    </location>
</feature>
<keyword evidence="1" id="KW-0812">Transmembrane</keyword>
<evidence type="ECO:0000313" key="2">
    <source>
        <dbReference type="EMBL" id="MBB6058939.1"/>
    </source>
</evidence>
<name>A0A7W9T1V2_9BACT</name>
<protein>
    <submittedName>
        <fullName evidence="2">Putative membrane protein</fullName>
    </submittedName>
</protein>
<organism evidence="2 3">
    <name type="scientific">Hymenobacter luteus</name>
    <dbReference type="NCBI Taxonomy" id="1411122"/>
    <lineage>
        <taxon>Bacteria</taxon>
        <taxon>Pseudomonadati</taxon>
        <taxon>Bacteroidota</taxon>
        <taxon>Cytophagia</taxon>
        <taxon>Cytophagales</taxon>
        <taxon>Hymenobacteraceae</taxon>
        <taxon>Hymenobacter</taxon>
    </lineage>
</organism>
<proteinExistence type="predicted"/>
<evidence type="ECO:0000313" key="3">
    <source>
        <dbReference type="Proteomes" id="UP000532746"/>
    </source>
</evidence>
<feature type="transmembrane region" description="Helical" evidence="1">
    <location>
        <begin position="65"/>
        <end position="87"/>
    </location>
</feature>
<comment type="caution">
    <text evidence="2">The sequence shown here is derived from an EMBL/GenBank/DDBJ whole genome shotgun (WGS) entry which is preliminary data.</text>
</comment>
<evidence type="ECO:0000256" key="1">
    <source>
        <dbReference type="SAM" id="Phobius"/>
    </source>
</evidence>
<dbReference type="RefSeq" id="WP_183402906.1">
    <property type="nucleotide sequence ID" value="NZ_JACHGG010000002.1"/>
</dbReference>
<feature type="transmembrane region" description="Helical" evidence="1">
    <location>
        <begin position="41"/>
        <end position="59"/>
    </location>
</feature>
<accession>A0A7W9T1V2</accession>
<feature type="transmembrane region" description="Helical" evidence="1">
    <location>
        <begin position="6"/>
        <end position="29"/>
    </location>
</feature>
<keyword evidence="3" id="KW-1185">Reference proteome</keyword>
<dbReference type="AlphaFoldDB" id="A0A7W9T1V2"/>
<feature type="transmembrane region" description="Helical" evidence="1">
    <location>
        <begin position="99"/>
        <end position="120"/>
    </location>
</feature>